<name>A0ABU7ZKR5_9HYPH</name>
<dbReference type="PANTHER" id="PTHR43467:SF1">
    <property type="entry name" value="PRECORRIN-6A SYNTHASE [DEACETYLATING]"/>
    <property type="match status" value="1"/>
</dbReference>
<comment type="catalytic activity">
    <reaction evidence="6">
        <text>precorrin-5 + S-adenosyl-L-methionine + H2O = precorrin-6A + acetate + S-adenosyl-L-homocysteine + 2 H(+)</text>
        <dbReference type="Rhea" id="RHEA:18261"/>
        <dbReference type="ChEBI" id="CHEBI:15377"/>
        <dbReference type="ChEBI" id="CHEBI:15378"/>
        <dbReference type="ChEBI" id="CHEBI:30089"/>
        <dbReference type="ChEBI" id="CHEBI:57856"/>
        <dbReference type="ChEBI" id="CHEBI:59789"/>
        <dbReference type="ChEBI" id="CHEBI:77871"/>
        <dbReference type="ChEBI" id="CHEBI:77872"/>
        <dbReference type="EC" id="2.1.1.152"/>
    </reaction>
</comment>
<comment type="function">
    <text evidence="6">Catalyzes the methylation of C-1 in precorrin-5 and the subsequent extrusion of acetic acid from the resulting intermediate to form cobalt-precorrin-6A.</text>
</comment>
<dbReference type="PIRSF" id="PIRSF036525">
    <property type="entry name" value="CobF"/>
    <property type="match status" value="1"/>
</dbReference>
<dbReference type="InterPro" id="IPR035996">
    <property type="entry name" value="4pyrrol_Methylase_sf"/>
</dbReference>
<keyword evidence="5 6" id="KW-0949">S-adenosyl-L-methionine</keyword>
<comment type="caution">
    <text evidence="8">The sequence shown here is derived from an EMBL/GenBank/DDBJ whole genome shotgun (WGS) entry which is preliminary data.</text>
</comment>
<proteinExistence type="predicted"/>
<gene>
    <name evidence="8" type="primary">cobF</name>
    <name evidence="8" type="ORF">V6L76_06165</name>
</gene>
<accession>A0ABU7ZKR5</accession>
<dbReference type="PANTHER" id="PTHR43467">
    <property type="entry name" value="COBALT-PRECORRIN-2 C(20)-METHYLTRANSFERASE"/>
    <property type="match status" value="1"/>
</dbReference>
<keyword evidence="3 6" id="KW-0489">Methyltransferase</keyword>
<keyword evidence="9" id="KW-1185">Reference proteome</keyword>
<evidence type="ECO:0000256" key="2">
    <source>
        <dbReference type="ARBA" id="ARBA00022573"/>
    </source>
</evidence>
<evidence type="ECO:0000256" key="3">
    <source>
        <dbReference type="ARBA" id="ARBA00022603"/>
    </source>
</evidence>
<evidence type="ECO:0000313" key="9">
    <source>
        <dbReference type="Proteomes" id="UP001380822"/>
    </source>
</evidence>
<sequence length="262" mass="28925">MMARRIRVIGIGAGNPEHLTIEAVNALNTCDVFFIPVKGEEKTFLAGLREEICARFIKGKQPRLIHFDIPARRQDGAYAGAVKDWHEAIAAIYERLLSEETGADETAGLLVWGDPMLYDSTIRIIEHVRARGHVAFEYDVIPGISSLQVLCARHRIPLNRIGEPVQITTGRRLAEGWPQGVNDAAIMLDGIQAYETVADPDAEIFWGAYLGTSMETVLSGRLGDIAPDISRVRAAARAEHGWIMDTYLIRRKAGPEDGEAQP</sequence>
<dbReference type="CDD" id="cd11643">
    <property type="entry name" value="Precorrin-6A-synthase"/>
    <property type="match status" value="1"/>
</dbReference>
<dbReference type="EMBL" id="JBAKBE010000003">
    <property type="protein sequence ID" value="MEH0095826.1"/>
    <property type="molecule type" value="Genomic_DNA"/>
</dbReference>
<dbReference type="EC" id="2.1.1.152" evidence="6"/>
<evidence type="ECO:0000256" key="6">
    <source>
        <dbReference type="PIRNR" id="PIRNR036525"/>
    </source>
</evidence>
<dbReference type="Gene3D" id="3.40.1010.10">
    <property type="entry name" value="Cobalt-precorrin-4 Transmethylase, Domain 1"/>
    <property type="match status" value="1"/>
</dbReference>
<dbReference type="SUPFAM" id="SSF53790">
    <property type="entry name" value="Tetrapyrrole methylase"/>
    <property type="match status" value="1"/>
</dbReference>
<feature type="domain" description="Tetrapyrrole methylase" evidence="7">
    <location>
        <begin position="7"/>
        <end position="225"/>
    </location>
</feature>
<evidence type="ECO:0000313" key="8">
    <source>
        <dbReference type="EMBL" id="MEH0095826.1"/>
    </source>
</evidence>
<evidence type="ECO:0000256" key="1">
    <source>
        <dbReference type="ARBA" id="ARBA00004953"/>
    </source>
</evidence>
<dbReference type="InterPro" id="IPR014776">
    <property type="entry name" value="4pyrrole_Mease_sub2"/>
</dbReference>
<dbReference type="Gene3D" id="3.30.950.10">
    <property type="entry name" value="Methyltransferase, Cobalt-precorrin-4 Transmethylase, Domain 2"/>
    <property type="match status" value="1"/>
</dbReference>
<dbReference type="Proteomes" id="UP001380822">
    <property type="component" value="Unassembled WGS sequence"/>
</dbReference>
<dbReference type="InterPro" id="IPR014777">
    <property type="entry name" value="4pyrrole_Mease_sub1"/>
</dbReference>
<comment type="pathway">
    <text evidence="1">Cofactor biosynthesis; adenosylcobalamin biosynthesis.</text>
</comment>
<evidence type="ECO:0000256" key="4">
    <source>
        <dbReference type="ARBA" id="ARBA00022679"/>
    </source>
</evidence>
<reference evidence="8 9" key="1">
    <citation type="submission" date="2024-02" db="EMBL/GenBank/DDBJ databases">
        <title>A new putative Pannonibacter species isolated from two cases of bloodstream infections in paediatric patients.</title>
        <authorList>
            <person name="Castellana S."/>
            <person name="De Laurentiis V."/>
            <person name="Grassi M."/>
            <person name="De Leonardis F."/>
            <person name="Mosca A."/>
            <person name="De Carlo C."/>
            <person name="Sparapano E."/>
            <person name="Ronga L."/>
            <person name="Santacroce L."/>
            <person name="Chironna M."/>
            <person name="De Robertis A."/>
            <person name="Bianco A."/>
            <person name="Del Sambro L."/>
            <person name="Capozzi L."/>
            <person name="Parisi A."/>
        </authorList>
    </citation>
    <scope>NUCLEOTIDE SEQUENCE [LARGE SCALE GENOMIC DNA]</scope>
    <source>
        <strain evidence="8 9">Pt2</strain>
    </source>
</reference>
<evidence type="ECO:0000256" key="5">
    <source>
        <dbReference type="ARBA" id="ARBA00022691"/>
    </source>
</evidence>
<dbReference type="NCBIfam" id="TIGR02434">
    <property type="entry name" value="CobF"/>
    <property type="match status" value="1"/>
</dbReference>
<organism evidence="8 9">
    <name type="scientific">Pannonibacter anstelovis</name>
    <dbReference type="NCBI Taxonomy" id="3121537"/>
    <lineage>
        <taxon>Bacteria</taxon>
        <taxon>Pseudomonadati</taxon>
        <taxon>Pseudomonadota</taxon>
        <taxon>Alphaproteobacteria</taxon>
        <taxon>Hyphomicrobiales</taxon>
        <taxon>Stappiaceae</taxon>
        <taxon>Pannonibacter</taxon>
    </lineage>
</organism>
<keyword evidence="2" id="KW-0169">Cobalamin biosynthesis</keyword>
<dbReference type="InterPro" id="IPR012797">
    <property type="entry name" value="CobF"/>
</dbReference>
<dbReference type="Pfam" id="PF00590">
    <property type="entry name" value="TP_methylase"/>
    <property type="match status" value="1"/>
</dbReference>
<dbReference type="InterPro" id="IPR000878">
    <property type="entry name" value="4pyrrol_Mease"/>
</dbReference>
<dbReference type="GO" id="GO:0032259">
    <property type="term" value="P:methylation"/>
    <property type="evidence" value="ECO:0007669"/>
    <property type="project" value="UniProtKB-KW"/>
</dbReference>
<dbReference type="GO" id="GO:0043819">
    <property type="term" value="F:precorrin-6A synthase (deacetylating) activity"/>
    <property type="evidence" value="ECO:0007669"/>
    <property type="project" value="UniProtKB-EC"/>
</dbReference>
<protein>
    <recommendedName>
        <fullName evidence="6">Precorrin-6A synthase [deacetylating]</fullName>
        <ecNumber evidence="6">2.1.1.152</ecNumber>
    </recommendedName>
</protein>
<keyword evidence="4 6" id="KW-0808">Transferase</keyword>
<evidence type="ECO:0000259" key="7">
    <source>
        <dbReference type="Pfam" id="PF00590"/>
    </source>
</evidence>